<evidence type="ECO:0000313" key="3">
    <source>
        <dbReference type="EMBL" id="AWI09216.1"/>
    </source>
</evidence>
<evidence type="ECO:0000259" key="2">
    <source>
        <dbReference type="SMART" id="SM00481"/>
    </source>
</evidence>
<dbReference type="InterPro" id="IPR052018">
    <property type="entry name" value="PHP_domain"/>
</dbReference>
<dbReference type="SUPFAM" id="SSF89550">
    <property type="entry name" value="PHP domain-like"/>
    <property type="match status" value="1"/>
</dbReference>
<feature type="chain" id="PRO_5015836732" description="Polymerase/histidinol phosphatase N-terminal domain-containing protein" evidence="1">
    <location>
        <begin position="29"/>
        <end position="400"/>
    </location>
</feature>
<evidence type="ECO:0000256" key="1">
    <source>
        <dbReference type="SAM" id="SignalP"/>
    </source>
</evidence>
<dbReference type="InterPro" id="IPR016195">
    <property type="entry name" value="Pol/histidinol_Pase-like"/>
</dbReference>
<feature type="domain" description="Polymerase/histidinol phosphatase N-terminal" evidence="2">
    <location>
        <begin position="73"/>
        <end position="142"/>
    </location>
</feature>
<evidence type="ECO:0000313" key="4">
    <source>
        <dbReference type="Proteomes" id="UP000244896"/>
    </source>
</evidence>
<feature type="signal peptide" evidence="1">
    <location>
        <begin position="1"/>
        <end position="28"/>
    </location>
</feature>
<dbReference type="AlphaFoldDB" id="A0A2U8E366"/>
<accession>A0A2U8E366</accession>
<dbReference type="PANTHER" id="PTHR42924:SF3">
    <property type="entry name" value="POLYMERASE_HISTIDINOL PHOSPHATASE N-TERMINAL DOMAIN-CONTAINING PROTEIN"/>
    <property type="match status" value="1"/>
</dbReference>
<dbReference type="Proteomes" id="UP000244896">
    <property type="component" value="Chromosome"/>
</dbReference>
<gene>
    <name evidence="3" type="ORF">CKA38_08165</name>
</gene>
<dbReference type="SMART" id="SM00481">
    <property type="entry name" value="POLIIIAc"/>
    <property type="match status" value="1"/>
</dbReference>
<protein>
    <recommendedName>
        <fullName evidence="2">Polymerase/histidinol phosphatase N-terminal domain-containing protein</fullName>
    </recommendedName>
</protein>
<dbReference type="GO" id="GO:0035312">
    <property type="term" value="F:5'-3' DNA exonuclease activity"/>
    <property type="evidence" value="ECO:0007669"/>
    <property type="project" value="TreeGrafter"/>
</dbReference>
<dbReference type="OrthoDB" id="9775255at2"/>
<dbReference type="EMBL" id="CP023004">
    <property type="protein sequence ID" value="AWI09216.1"/>
    <property type="molecule type" value="Genomic_DNA"/>
</dbReference>
<sequence>MKLLKDSMILACGLAFAAFCAVPQTALAKGMTPKPGEDPDISYTVGFGKELSKTPAKRSITIPNVGEFRVLKGDFHIHTLLSDGRVWPTQRVVEADGNGLDVIAITDHIEYRIFVGGIPRKNKAGKVTNFPLLNGTENYNLSYEIAKVEADKRKLLLVRGTEITKTTMPPGHVNALFVTDVNKIAAKQDDFREMFKEAVAQGGFLLWNHPGWEAPKSGGIAKGAPTTFTDVHTEMYEKGWMHGIEAFNGKQFYPVVAKWCTDKNLAVFANSDIHPPEFDMYGVRNPLRPITLVLAKEKTLESVREAFFAKRTIGWAANMVFGQEKWVRQLFEACVEIKKESGSLIFVNRSSIPAKIKVGEKTVQLDPMSNATAQSGATAKTITVENWLVGKYKPLEVPVK</sequence>
<dbReference type="PANTHER" id="PTHR42924">
    <property type="entry name" value="EXONUCLEASE"/>
    <property type="match status" value="1"/>
</dbReference>
<dbReference type="GO" id="GO:0004534">
    <property type="term" value="F:5'-3' RNA exonuclease activity"/>
    <property type="evidence" value="ECO:0007669"/>
    <property type="project" value="TreeGrafter"/>
</dbReference>
<dbReference type="RefSeq" id="WP_108825027.1">
    <property type="nucleotide sequence ID" value="NZ_CP023004.1"/>
</dbReference>
<dbReference type="InterPro" id="IPR003141">
    <property type="entry name" value="Pol/His_phosphatase_N"/>
</dbReference>
<name>A0A2U8E366_9BACT</name>
<keyword evidence="4" id="KW-1185">Reference proteome</keyword>
<proteinExistence type="predicted"/>
<dbReference type="KEGG" id="elut:CKA38_08165"/>
<organism evidence="3 4">
    <name type="scientific">Ereboglobus luteus</name>
    <dbReference type="NCBI Taxonomy" id="1796921"/>
    <lineage>
        <taxon>Bacteria</taxon>
        <taxon>Pseudomonadati</taxon>
        <taxon>Verrucomicrobiota</taxon>
        <taxon>Opitutia</taxon>
        <taxon>Opitutales</taxon>
        <taxon>Opitutaceae</taxon>
        <taxon>Ereboglobus</taxon>
    </lineage>
</organism>
<dbReference type="Gene3D" id="3.20.20.140">
    <property type="entry name" value="Metal-dependent hydrolases"/>
    <property type="match status" value="1"/>
</dbReference>
<keyword evidence="1" id="KW-0732">Signal</keyword>
<reference evidence="3 4" key="1">
    <citation type="journal article" date="2018" name="Syst. Appl. Microbiol.">
        <title>Ereboglobus luteus gen. nov. sp. nov. from cockroach guts, and new insights into the oxygen relationship of the genera Opitutus and Didymococcus (Verrucomicrobia: Opitutaceae).</title>
        <authorList>
            <person name="Tegtmeier D."/>
            <person name="Belitz A."/>
            <person name="Radek R."/>
            <person name="Heimerl T."/>
            <person name="Brune A."/>
        </authorList>
    </citation>
    <scope>NUCLEOTIDE SEQUENCE [LARGE SCALE GENOMIC DNA]</scope>
    <source>
        <strain evidence="3 4">Ho45</strain>
    </source>
</reference>